<dbReference type="PANTHER" id="PTHR40980">
    <property type="entry name" value="PLUG DOMAIN-CONTAINING PROTEIN"/>
    <property type="match status" value="1"/>
</dbReference>
<dbReference type="STRING" id="1191523.MROS_0112"/>
<dbReference type="InterPro" id="IPR008969">
    <property type="entry name" value="CarboxyPept-like_regulatory"/>
</dbReference>
<dbReference type="NCBIfam" id="TIGR01782">
    <property type="entry name" value="TonB-Xanth-Caul"/>
    <property type="match status" value="1"/>
</dbReference>
<dbReference type="EMBL" id="CP003557">
    <property type="protein sequence ID" value="AFN73356.1"/>
    <property type="molecule type" value="Genomic_DNA"/>
</dbReference>
<evidence type="ECO:0000256" key="5">
    <source>
        <dbReference type="ARBA" id="ARBA00023077"/>
    </source>
</evidence>
<dbReference type="Proteomes" id="UP000009011">
    <property type="component" value="Chromosome"/>
</dbReference>
<name>I7A050_MELRP</name>
<evidence type="ECO:0000256" key="1">
    <source>
        <dbReference type="ARBA" id="ARBA00004571"/>
    </source>
</evidence>
<comment type="similarity">
    <text evidence="8 9">Belongs to the TonB-dependent receptor family.</text>
</comment>
<dbReference type="KEGG" id="mro:MROS_0112"/>
<feature type="domain" description="TonB-dependent receptor plug" evidence="11">
    <location>
        <begin position="126"/>
        <end position="226"/>
    </location>
</feature>
<evidence type="ECO:0000256" key="3">
    <source>
        <dbReference type="ARBA" id="ARBA00022452"/>
    </source>
</evidence>
<evidence type="ECO:0000256" key="6">
    <source>
        <dbReference type="ARBA" id="ARBA00023136"/>
    </source>
</evidence>
<dbReference type="PATRIC" id="fig|1191523.3.peg.115"/>
<evidence type="ECO:0000256" key="8">
    <source>
        <dbReference type="PROSITE-ProRule" id="PRU01360"/>
    </source>
</evidence>
<dbReference type="Pfam" id="PF00593">
    <property type="entry name" value="TonB_dep_Rec_b-barrel"/>
    <property type="match status" value="1"/>
</dbReference>
<dbReference type="HOGENOM" id="CLU_006935_1_2_10"/>
<reference evidence="12 13" key="1">
    <citation type="journal article" date="2013" name="PLoS ONE">
        <title>Genomic analysis of Melioribacter roseus, facultatively anaerobic organotrophic bacterium representing a novel deep lineage within Bacteriodetes/Chlorobi group.</title>
        <authorList>
            <person name="Kadnikov V.V."/>
            <person name="Mardanov A.V."/>
            <person name="Podosokorskaya O.A."/>
            <person name="Gavrilov S.N."/>
            <person name="Kublanov I.V."/>
            <person name="Beletsky A.V."/>
            <person name="Bonch-Osmolovskaya E.A."/>
            <person name="Ravin N.V."/>
        </authorList>
    </citation>
    <scope>NUCLEOTIDE SEQUENCE [LARGE SCALE GENOMIC DNA]</scope>
    <source>
        <strain evidence="13">JCM 17771 / P3M-2</strain>
    </source>
</reference>
<proteinExistence type="inferred from homology"/>
<evidence type="ECO:0000256" key="4">
    <source>
        <dbReference type="ARBA" id="ARBA00022692"/>
    </source>
</evidence>
<feature type="domain" description="TonB-dependent receptor-like beta-barrel" evidence="10">
    <location>
        <begin position="422"/>
        <end position="927"/>
    </location>
</feature>
<evidence type="ECO:0000256" key="7">
    <source>
        <dbReference type="ARBA" id="ARBA00023237"/>
    </source>
</evidence>
<keyword evidence="5 9" id="KW-0798">TonB box</keyword>
<dbReference type="SUPFAM" id="SSF49464">
    <property type="entry name" value="Carboxypeptidase regulatory domain-like"/>
    <property type="match status" value="1"/>
</dbReference>
<evidence type="ECO:0000259" key="11">
    <source>
        <dbReference type="Pfam" id="PF07715"/>
    </source>
</evidence>
<accession>I7A050</accession>
<keyword evidence="13" id="KW-1185">Reference proteome</keyword>
<keyword evidence="4 8" id="KW-0812">Transmembrane</keyword>
<gene>
    <name evidence="12" type="ordered locus">MROS_0112</name>
</gene>
<evidence type="ECO:0000256" key="9">
    <source>
        <dbReference type="RuleBase" id="RU003357"/>
    </source>
</evidence>
<dbReference type="InterPro" id="IPR036942">
    <property type="entry name" value="Beta-barrel_TonB_sf"/>
</dbReference>
<dbReference type="InterPro" id="IPR010104">
    <property type="entry name" value="TonB_rcpt_bac"/>
</dbReference>
<evidence type="ECO:0000313" key="13">
    <source>
        <dbReference type="Proteomes" id="UP000009011"/>
    </source>
</evidence>
<keyword evidence="3 8" id="KW-1134">Transmembrane beta strand</keyword>
<dbReference type="InterPro" id="IPR000531">
    <property type="entry name" value="Beta-barrel_TonB"/>
</dbReference>
<dbReference type="Pfam" id="PF13715">
    <property type="entry name" value="CarbopepD_reg_2"/>
    <property type="match status" value="1"/>
</dbReference>
<dbReference type="PROSITE" id="PS52016">
    <property type="entry name" value="TONB_DEPENDENT_REC_3"/>
    <property type="match status" value="1"/>
</dbReference>
<dbReference type="Gene3D" id="2.170.130.10">
    <property type="entry name" value="TonB-dependent receptor, plug domain"/>
    <property type="match status" value="1"/>
</dbReference>
<protein>
    <submittedName>
        <fullName evidence="12">TonB-dependent receptor</fullName>
    </submittedName>
</protein>
<comment type="subcellular location">
    <subcellularLocation>
        <location evidence="1 8">Cell outer membrane</location>
        <topology evidence="1 8">Multi-pass membrane protein</topology>
    </subcellularLocation>
</comment>
<keyword evidence="7 8" id="KW-0998">Cell outer membrane</keyword>
<keyword evidence="2 8" id="KW-0813">Transport</keyword>
<dbReference type="SUPFAM" id="SSF56935">
    <property type="entry name" value="Porins"/>
    <property type="match status" value="1"/>
</dbReference>
<dbReference type="GO" id="GO:0009279">
    <property type="term" value="C:cell outer membrane"/>
    <property type="evidence" value="ECO:0007669"/>
    <property type="project" value="UniProtKB-SubCell"/>
</dbReference>
<dbReference type="InterPro" id="IPR037066">
    <property type="entry name" value="Plug_dom_sf"/>
</dbReference>
<keyword evidence="6 8" id="KW-0472">Membrane</keyword>
<keyword evidence="12" id="KW-0675">Receptor</keyword>
<dbReference type="Pfam" id="PF07715">
    <property type="entry name" value="Plug"/>
    <property type="match status" value="1"/>
</dbReference>
<dbReference type="eggNOG" id="COG1629">
    <property type="taxonomic scope" value="Bacteria"/>
</dbReference>
<dbReference type="Gene3D" id="2.60.40.1120">
    <property type="entry name" value="Carboxypeptidase-like, regulatory domain"/>
    <property type="match status" value="1"/>
</dbReference>
<dbReference type="PANTHER" id="PTHR40980:SF4">
    <property type="entry name" value="TONB-DEPENDENT RECEPTOR-LIKE BETA-BARREL DOMAIN-CONTAINING PROTEIN"/>
    <property type="match status" value="1"/>
</dbReference>
<organism evidence="12 13">
    <name type="scientific">Melioribacter roseus (strain DSM 23840 / JCM 17771 / VKM B-2668 / P3M-2)</name>
    <dbReference type="NCBI Taxonomy" id="1191523"/>
    <lineage>
        <taxon>Bacteria</taxon>
        <taxon>Pseudomonadati</taxon>
        <taxon>Ignavibacteriota</taxon>
        <taxon>Ignavibacteria</taxon>
        <taxon>Ignavibacteriales</taxon>
        <taxon>Melioribacteraceae</taxon>
        <taxon>Melioribacter</taxon>
    </lineage>
</organism>
<sequence length="961" mass="108837">MIPILLFLLIPGIIYASSKIRGKVVDKGTGEPIPGANVILKNTNLGAATDIEGEYIILGVPPGKYTLQISYLGYKPQQFEIEVPDNRTLEYNAKLEYMVLEGEEILITAQAEGQIQAINQQKSALTVKNIVSASKIEELPEANAAEAVGRLPGISLLREGGEGSKVVIRGLSPQYNKIQLNGVSMAATGEADRSVDLSMISPYILSGIEVSKTAMADQEADHLGGTVNFILKGAPKKPVFNFTAQGGYNGLRDEIGNYYYVLGGGKRFFDDKLGVFTQLNLERTDRSNNSAGAGYQMQHDTLTLANSLNLEDIDRVNKRMGGVLVLDYESATTKIKLSNTLNRIDINTFLRQENFDPVGRNHNYYGNYSERNLLTMINALDVEQFIGDLKITGGASYSRSSNKLPEQISMNAQEANAFVRSWTWDDYQIYPFDIVTKALNDTTKTYLNRFVKSNSDMLEEEEAANLNFEWGFRIGEADIKLKFGGEYKHKYKKYDYEQSEIPIAWNDLDIVRLYLKDRFGLTNYDIAGDFPYAPFIDRNYTAGDFKAGIDYTISRVPDKNTMVDVYHEIENLTSVRGIPTGKTIYYDYVPSNSNDYYGYENYFGAYILPTITFGNNKVIFIPGFRYEYNKTEYTANRSNSPGRDTDPYVYFSYTSTRKNNYLLPMIHLKYQVTDWFDVRASYTQTLSRPDYNRIIPTWTTYGNSITWNNVNLKPAEAKNLDIFFSFYTDKLGLLTFGVFNKQIKGFIYGATTWIADSSYLQPEWPASVKPGGQINGFINNPNTAKLWGIEAEWQSNFWFLPGIWRGLVINVNYTYTHSDLKYPRTVPIYEYVKVGPIKIPKIVGTGDGSYNARLLDQPTHIFNFTVGFDYKGFSVRGSAQFKSDVFRADNWYKELQQTTDPLTLWTVKVRQMLPVDGLQIYFNVNNLTKAVDQTSNYGTGWFSYRSYYGLTADLGITYTLN</sequence>
<dbReference type="InterPro" id="IPR012910">
    <property type="entry name" value="Plug_dom"/>
</dbReference>
<evidence type="ECO:0000256" key="2">
    <source>
        <dbReference type="ARBA" id="ARBA00022448"/>
    </source>
</evidence>
<evidence type="ECO:0000313" key="12">
    <source>
        <dbReference type="EMBL" id="AFN73356.1"/>
    </source>
</evidence>
<evidence type="ECO:0000259" key="10">
    <source>
        <dbReference type="Pfam" id="PF00593"/>
    </source>
</evidence>
<dbReference type="eggNOG" id="COG4772">
    <property type="taxonomic scope" value="Bacteria"/>
</dbReference>
<dbReference type="InterPro" id="IPR039426">
    <property type="entry name" value="TonB-dep_rcpt-like"/>
</dbReference>
<dbReference type="Gene3D" id="2.40.170.20">
    <property type="entry name" value="TonB-dependent receptor, beta-barrel domain"/>
    <property type="match status" value="1"/>
</dbReference>
<dbReference type="AlphaFoldDB" id="I7A050"/>